<protein>
    <recommendedName>
        <fullName evidence="1">UPF0637 protein J2S04_002146</fullName>
    </recommendedName>
</protein>
<dbReference type="InterPro" id="IPR053707">
    <property type="entry name" value="UPF0637_domain_sf"/>
</dbReference>
<evidence type="ECO:0000313" key="2">
    <source>
        <dbReference type="EMBL" id="MDP9729177.1"/>
    </source>
</evidence>
<gene>
    <name evidence="2" type="ORF">J2S04_002146</name>
</gene>
<comment type="similarity">
    <text evidence="1">Belongs to the UPF0637 family.</text>
</comment>
<reference evidence="2 3" key="1">
    <citation type="submission" date="2023-07" db="EMBL/GenBank/DDBJ databases">
        <title>Genomic Encyclopedia of Type Strains, Phase IV (KMG-IV): sequencing the most valuable type-strain genomes for metagenomic binning, comparative biology and taxonomic classification.</title>
        <authorList>
            <person name="Goeker M."/>
        </authorList>
    </citation>
    <scope>NUCLEOTIDE SEQUENCE [LARGE SCALE GENOMIC DNA]</scope>
    <source>
        <strain evidence="2 3">DSM 25924</strain>
    </source>
</reference>
<evidence type="ECO:0000313" key="3">
    <source>
        <dbReference type="Proteomes" id="UP001229209"/>
    </source>
</evidence>
<keyword evidence="3" id="KW-1185">Reference proteome</keyword>
<dbReference type="PIRSF" id="PIRSF021332">
    <property type="entry name" value="DUF1054"/>
    <property type="match status" value="1"/>
</dbReference>
<dbReference type="SUPFAM" id="SSF142913">
    <property type="entry name" value="YktB/PF0168-like"/>
    <property type="match status" value="1"/>
</dbReference>
<accession>A0ABT9LY31</accession>
<dbReference type="InterPro" id="IPR009403">
    <property type="entry name" value="UPF0637"/>
</dbReference>
<dbReference type="HAMAP" id="MF_01851">
    <property type="entry name" value="UPF0637"/>
    <property type="match status" value="1"/>
</dbReference>
<proteinExistence type="inferred from homology"/>
<dbReference type="Pfam" id="PF06335">
    <property type="entry name" value="DUF1054"/>
    <property type="match status" value="1"/>
</dbReference>
<evidence type="ECO:0000256" key="1">
    <source>
        <dbReference type="HAMAP-Rule" id="MF_01851"/>
    </source>
</evidence>
<organism evidence="2 3">
    <name type="scientific">Alicyclobacillus tolerans</name>
    <dbReference type="NCBI Taxonomy" id="90970"/>
    <lineage>
        <taxon>Bacteria</taxon>
        <taxon>Bacillati</taxon>
        <taxon>Bacillota</taxon>
        <taxon>Bacilli</taxon>
        <taxon>Bacillales</taxon>
        <taxon>Alicyclobacillaceae</taxon>
        <taxon>Alicyclobacillus</taxon>
    </lineage>
</organism>
<comment type="caution">
    <text evidence="2">The sequence shown here is derived from an EMBL/GenBank/DDBJ whole genome shotgun (WGS) entry which is preliminary data.</text>
</comment>
<dbReference type="Gene3D" id="3.30.930.20">
    <property type="entry name" value="Protein of unknown function DUF1054"/>
    <property type="match status" value="1"/>
</dbReference>
<name>A0ABT9LY31_9BACL</name>
<dbReference type="Proteomes" id="UP001229209">
    <property type="component" value="Unassembled WGS sequence"/>
</dbReference>
<dbReference type="EMBL" id="JAURUO010000011">
    <property type="protein sequence ID" value="MDP9729177.1"/>
    <property type="molecule type" value="Genomic_DNA"/>
</dbReference>
<sequence>MNLEDFPVFQADDFSVFDVPDLDGRMQAIKSVIRPKLEKIGAQFAQQLSYDLHRPVYAHVAKHARRTVNPPKDTWVAFSENPRGYKQHPHFQLGIWPTHVFVMFGVLYESPNKSAIVQRLENHAETIIKHIPGDYFWMEDHTKPIYLSARDVHVEKFKDMAEKCKNRRQGDLLVGKKWSAEQILEMQAHQALASFQEVFQRLLSIYQLTTDIGNG</sequence>
<dbReference type="RefSeq" id="WP_306954893.1">
    <property type="nucleotide sequence ID" value="NZ_JAURUO010000011.1"/>
</dbReference>